<evidence type="ECO:0000256" key="1">
    <source>
        <dbReference type="SAM" id="SignalP"/>
    </source>
</evidence>
<dbReference type="Proteomes" id="UP000029964">
    <property type="component" value="Unassembled WGS sequence"/>
</dbReference>
<organism evidence="2 3">
    <name type="scientific">Hapsidospora chrysogenum (strain ATCC 11550 / CBS 779.69 / DSM 880 / IAM 14645 / JCM 23072 / IMI 49137)</name>
    <name type="common">Acremonium chrysogenum</name>
    <dbReference type="NCBI Taxonomy" id="857340"/>
    <lineage>
        <taxon>Eukaryota</taxon>
        <taxon>Fungi</taxon>
        <taxon>Dikarya</taxon>
        <taxon>Ascomycota</taxon>
        <taxon>Pezizomycotina</taxon>
        <taxon>Sordariomycetes</taxon>
        <taxon>Hypocreomycetidae</taxon>
        <taxon>Hypocreales</taxon>
        <taxon>Bionectriaceae</taxon>
        <taxon>Hapsidospora</taxon>
    </lineage>
</organism>
<dbReference type="HOGENOM" id="CLU_052989_0_1_1"/>
<proteinExistence type="predicted"/>
<dbReference type="InterPro" id="IPR011042">
    <property type="entry name" value="6-blade_b-propeller_TolB-like"/>
</dbReference>
<dbReference type="SUPFAM" id="SSF63829">
    <property type="entry name" value="Calcium-dependent phosphotriesterase"/>
    <property type="match status" value="1"/>
</dbReference>
<name>A0A086T8A0_HAPC1</name>
<dbReference type="STRING" id="857340.A0A086T8A0"/>
<dbReference type="InterPro" id="IPR052998">
    <property type="entry name" value="Hetero-Diels-Alderase-like"/>
</dbReference>
<dbReference type="OrthoDB" id="5233393at2759"/>
<accession>A0A086T8A0</accession>
<comment type="caution">
    <text evidence="2">The sequence shown here is derived from an EMBL/GenBank/DDBJ whole genome shotgun (WGS) entry which is preliminary data.</text>
</comment>
<feature type="chain" id="PRO_5001815402" description="SMP-30/Gluconolactonase/LRE-like region domain-containing protein" evidence="1">
    <location>
        <begin position="21"/>
        <end position="324"/>
    </location>
</feature>
<feature type="signal peptide" evidence="1">
    <location>
        <begin position="1"/>
        <end position="20"/>
    </location>
</feature>
<keyword evidence="1" id="KW-0732">Signal</keyword>
<dbReference type="EMBL" id="JPKY01000030">
    <property type="protein sequence ID" value="KFH45582.1"/>
    <property type="molecule type" value="Genomic_DNA"/>
</dbReference>
<evidence type="ECO:0008006" key="4">
    <source>
        <dbReference type="Google" id="ProtNLM"/>
    </source>
</evidence>
<keyword evidence="3" id="KW-1185">Reference proteome</keyword>
<evidence type="ECO:0000313" key="2">
    <source>
        <dbReference type="EMBL" id="KFH45582.1"/>
    </source>
</evidence>
<evidence type="ECO:0000313" key="3">
    <source>
        <dbReference type="Proteomes" id="UP000029964"/>
    </source>
</evidence>
<sequence>MRCHFMVSLAGLLGAAGATAVPPSPVAKQLYQFPNLTFIENIAVRFNGHLLLNTFDQGRMYTIDPYADNPEPYVVAELSGSGQPVILTGIVEVAPDVFVVSGGDGGDNYDFLNGTAKIAKIDLNNCDDEAPTFTDVASIPSARILNGMVGLPLKPHVVLSVDSINGNLFRIDTSTGAVDIAWHNEKIGPGPNADIVPLGANGLNIHRGYLYFTNSAQQFYGRIKINPRGDPVGDFEELYHFPANEAHVFDDFDMTHRGVSYVCSQRDSFVKITRDGKLRTIIDADSDVKLYSPTSVALSKDQKVAFIVTGGDETQGGQVVAVRL</sequence>
<dbReference type="Gene3D" id="2.120.10.30">
    <property type="entry name" value="TolB, C-terminal domain"/>
    <property type="match status" value="1"/>
</dbReference>
<dbReference type="PANTHER" id="PTHR42060:SF1">
    <property type="entry name" value="NHL REPEAT-CONTAINING PROTEIN"/>
    <property type="match status" value="1"/>
</dbReference>
<dbReference type="PANTHER" id="PTHR42060">
    <property type="entry name" value="NHL REPEAT-CONTAINING PROTEIN-RELATED"/>
    <property type="match status" value="1"/>
</dbReference>
<gene>
    <name evidence="2" type="ORF">ACRE_036200</name>
</gene>
<dbReference type="AlphaFoldDB" id="A0A086T8A0"/>
<reference evidence="3" key="1">
    <citation type="journal article" date="2014" name="Genome Announc.">
        <title>Genome sequence and annotation of Acremonium chrysogenum, producer of the beta-lactam antibiotic cephalosporin C.</title>
        <authorList>
            <person name="Terfehr D."/>
            <person name="Dahlmann T.A."/>
            <person name="Specht T."/>
            <person name="Zadra I."/>
            <person name="Kuernsteiner H."/>
            <person name="Kueck U."/>
        </authorList>
    </citation>
    <scope>NUCLEOTIDE SEQUENCE [LARGE SCALE GENOMIC DNA]</scope>
    <source>
        <strain evidence="3">ATCC 11550 / CBS 779.69 / DSM 880 / IAM 14645 / JCM 23072 / IMI 49137</strain>
    </source>
</reference>
<protein>
    <recommendedName>
        <fullName evidence="4">SMP-30/Gluconolactonase/LRE-like region domain-containing protein</fullName>
    </recommendedName>
</protein>